<keyword evidence="2" id="KW-1185">Reference proteome</keyword>
<accession>A0ABD0Y9K8</accession>
<dbReference type="EMBL" id="JBFDAA010000011">
    <property type="protein sequence ID" value="KAL1124035.1"/>
    <property type="molecule type" value="Genomic_DNA"/>
</dbReference>
<comment type="caution">
    <text evidence="1">The sequence shown here is derived from an EMBL/GenBank/DDBJ whole genome shotgun (WGS) entry which is preliminary data.</text>
</comment>
<protein>
    <submittedName>
        <fullName evidence="1">Uncharacterized protein</fullName>
    </submittedName>
</protein>
<evidence type="ECO:0000313" key="2">
    <source>
        <dbReference type="Proteomes" id="UP001558652"/>
    </source>
</evidence>
<dbReference type="Proteomes" id="UP001558652">
    <property type="component" value="Unassembled WGS sequence"/>
</dbReference>
<dbReference type="AlphaFoldDB" id="A0ABD0Y9K8"/>
<proteinExistence type="predicted"/>
<organism evidence="1 2">
    <name type="scientific">Ranatra chinensis</name>
    <dbReference type="NCBI Taxonomy" id="642074"/>
    <lineage>
        <taxon>Eukaryota</taxon>
        <taxon>Metazoa</taxon>
        <taxon>Ecdysozoa</taxon>
        <taxon>Arthropoda</taxon>
        <taxon>Hexapoda</taxon>
        <taxon>Insecta</taxon>
        <taxon>Pterygota</taxon>
        <taxon>Neoptera</taxon>
        <taxon>Paraneoptera</taxon>
        <taxon>Hemiptera</taxon>
        <taxon>Heteroptera</taxon>
        <taxon>Panheteroptera</taxon>
        <taxon>Nepomorpha</taxon>
        <taxon>Nepidae</taxon>
        <taxon>Ranatrinae</taxon>
        <taxon>Ranatra</taxon>
    </lineage>
</organism>
<evidence type="ECO:0000313" key="1">
    <source>
        <dbReference type="EMBL" id="KAL1124035.1"/>
    </source>
</evidence>
<gene>
    <name evidence="1" type="ORF">AAG570_001805</name>
</gene>
<reference evidence="1 2" key="1">
    <citation type="submission" date="2024-07" db="EMBL/GenBank/DDBJ databases">
        <title>Chromosome-level genome assembly of the water stick insect Ranatra chinensis (Heteroptera: Nepidae).</title>
        <authorList>
            <person name="Liu X."/>
        </authorList>
    </citation>
    <scope>NUCLEOTIDE SEQUENCE [LARGE SCALE GENOMIC DNA]</scope>
    <source>
        <strain evidence="1">Cailab_2021Rc</strain>
        <tissue evidence="1">Muscle</tissue>
    </source>
</reference>
<sequence length="240" mass="27419">MFYEKKQETTEIVKRETHPLTEHVSSIRHRNSELGSARLIWFLFHHAEKINFSSPYPPQTFRLGERFIFAASVFPTTHQVLHGTGSDPACDSKLPLESLTVYIRTLPRRATVMKILSNPRFLAQDVSVQAREGRVIETAGAAENDFLFWPVYRPKCRVLAVRSVSNSTEKQNDCDQKKLITLLDKVQTIDPETFIKISTTKQMDSICAYAKLLVTFVSGYPSCLEENPCYHLPRALFKPV</sequence>
<name>A0ABD0Y9K8_9HEMI</name>